<organism evidence="1">
    <name type="scientific">marine metagenome</name>
    <dbReference type="NCBI Taxonomy" id="408172"/>
    <lineage>
        <taxon>unclassified sequences</taxon>
        <taxon>metagenomes</taxon>
        <taxon>ecological metagenomes</taxon>
    </lineage>
</organism>
<reference evidence="1" key="1">
    <citation type="submission" date="2018-05" db="EMBL/GenBank/DDBJ databases">
        <authorList>
            <person name="Lanie J.A."/>
            <person name="Ng W.-L."/>
            <person name="Kazmierczak K.M."/>
            <person name="Andrzejewski T.M."/>
            <person name="Davidsen T.M."/>
            <person name="Wayne K.J."/>
            <person name="Tettelin H."/>
            <person name="Glass J.I."/>
            <person name="Rusch D."/>
            <person name="Podicherti R."/>
            <person name="Tsui H.-C.T."/>
            <person name="Winkler M.E."/>
        </authorList>
    </citation>
    <scope>NUCLEOTIDE SEQUENCE</scope>
</reference>
<evidence type="ECO:0000313" key="1">
    <source>
        <dbReference type="EMBL" id="SVD47193.1"/>
    </source>
</evidence>
<dbReference type="EMBL" id="UINC01152812">
    <property type="protein sequence ID" value="SVD47193.1"/>
    <property type="molecule type" value="Genomic_DNA"/>
</dbReference>
<accession>A0A382VL33</accession>
<sequence length="98" mass="11051">KNLIKTSLIQCLFYYAPIKKCEITFSSASFYILGPPVDLDPKQFILTLKEMLKSFLCPHQIGVGEKNEMKVSFSVASLDEGLSFSQQFGKLFSQTFSL</sequence>
<dbReference type="AlphaFoldDB" id="A0A382VL33"/>
<proteinExistence type="predicted"/>
<gene>
    <name evidence="1" type="ORF">METZ01_LOCUS400047</name>
</gene>
<feature type="non-terminal residue" evidence="1">
    <location>
        <position position="1"/>
    </location>
</feature>
<name>A0A382VL33_9ZZZZ</name>
<protein>
    <submittedName>
        <fullName evidence="1">Uncharacterized protein</fullName>
    </submittedName>
</protein>